<evidence type="ECO:0000313" key="1">
    <source>
        <dbReference type="EMBL" id="CAB4214468.1"/>
    </source>
</evidence>
<name>A0A6J7XH93_9CAUD</name>
<organism evidence="2">
    <name type="scientific">uncultured Caudovirales phage</name>
    <dbReference type="NCBI Taxonomy" id="2100421"/>
    <lineage>
        <taxon>Viruses</taxon>
        <taxon>Duplodnaviria</taxon>
        <taxon>Heunggongvirae</taxon>
        <taxon>Uroviricota</taxon>
        <taxon>Caudoviricetes</taxon>
        <taxon>Peduoviridae</taxon>
        <taxon>Maltschvirus</taxon>
        <taxon>Maltschvirus maltsch</taxon>
    </lineage>
</organism>
<reference evidence="2" key="1">
    <citation type="submission" date="2020-05" db="EMBL/GenBank/DDBJ databases">
        <authorList>
            <person name="Chiriac C."/>
            <person name="Salcher M."/>
            <person name="Ghai R."/>
            <person name="Kavagutti S V."/>
        </authorList>
    </citation>
    <scope>NUCLEOTIDE SEQUENCE</scope>
</reference>
<protein>
    <submittedName>
        <fullName evidence="2">Uncharacterized protein</fullName>
    </submittedName>
</protein>
<accession>A0A6J7XH93</accession>
<proteinExistence type="predicted"/>
<gene>
    <name evidence="1" type="ORF">UFOVP1466_47</name>
    <name evidence="2" type="ORF">UFOVP1554_1</name>
</gene>
<dbReference type="EMBL" id="LR798403">
    <property type="protein sequence ID" value="CAB5229465.1"/>
    <property type="molecule type" value="Genomic_DNA"/>
</dbReference>
<sequence length="680" mass="70649">MTTGLEGFTTEELLKIKAGDVSGLSTEKLNILKGILSQSLDIDRPAPAPALSQPLPEVPTQRLRSTLQGVTLGSADEMEARLRASVTGEDYGKVLAEIQGKMKAYQAQSPYEALGYEALGGVGSAAALTAATGGTAAPLTGPRIAASVAPLVKALAGTSALGGIQGGITGFMTGEGDFAARAARVPGSTMMGASIAPVVQAGFMGVGKVTDMVLDTARRMAGGRGGKAAEAEIQRLAGETGLTTDEIVQRIANGEILAENQTLLAAVRGLYTQGGKASTTIQGALSTRPDVLRKEALTDMQQKLVSGLNPNFVGPRPQNENVLRFYRSTNDEARALENKAYKDSYGTGGIIGEDLLVSLKDALQRSPTAIADINAIYTAQTGKKPFFSFDKDGNIVFAKAPTLEDAEVVRRGIQTSIDSAFTSGKGGVGAALKPVENALRDAIDSSSPRLAATRAEASQLRSARDAFKEGRTIFSKSADEVQIMMEDMASNPGAVNAFRAGAMDAIRNQMGSGRAKSMMGVLASPETKQGAILRTIYPGDELDGILTRIGTAAQSQAAKNKVLGGSDTAASIMQAARTGSTITADELASAATGSPMAAFRVVSKMLGESNKGMSEQDRQRVAQILISEDPEIVRKALRDESGMARLQQAVAAGARMLGKTVPYGASYIGATAPRPGLLSQ</sequence>
<dbReference type="EMBL" id="LR797415">
    <property type="protein sequence ID" value="CAB4214468.1"/>
    <property type="molecule type" value="Genomic_DNA"/>
</dbReference>
<evidence type="ECO:0000313" key="2">
    <source>
        <dbReference type="EMBL" id="CAB5229465.1"/>
    </source>
</evidence>